<protein>
    <recommendedName>
        <fullName evidence="1">Spore protein YkvP/CgeB glycosyl transferase-like domain-containing protein</fullName>
    </recommendedName>
</protein>
<dbReference type="HOGENOM" id="CLU_032039_0_0_0"/>
<reference evidence="2 3" key="1">
    <citation type="journal article" date="2010" name="Proc. Natl. Acad. Sci. U.S.A.">
        <title>A Nitrospira metagenome illuminates the physiology and evolution of globally important nitrite-oxidizing bacteria.</title>
        <authorList>
            <person name="Lucker S."/>
            <person name="Wagner M."/>
            <person name="Maixner F."/>
            <person name="Pelletier E."/>
            <person name="Koch H."/>
            <person name="Vacherie B."/>
            <person name="Rattei T."/>
            <person name="Sinninghe Damste J."/>
            <person name="Spieck E."/>
            <person name="Le Paslier D."/>
            <person name="Daims H."/>
        </authorList>
    </citation>
    <scope>NUCLEOTIDE SEQUENCE [LARGE SCALE GENOMIC DNA]</scope>
</reference>
<evidence type="ECO:0000259" key="1">
    <source>
        <dbReference type="Pfam" id="PF13524"/>
    </source>
</evidence>
<dbReference type="InterPro" id="IPR055259">
    <property type="entry name" value="YkvP/CgeB_Glyco_trans-like"/>
</dbReference>
<organism evidence="2 3">
    <name type="scientific">Nitrospira defluvii</name>
    <dbReference type="NCBI Taxonomy" id="330214"/>
    <lineage>
        <taxon>Bacteria</taxon>
        <taxon>Pseudomonadati</taxon>
        <taxon>Nitrospirota</taxon>
        <taxon>Nitrospiria</taxon>
        <taxon>Nitrospirales</taxon>
        <taxon>Nitrospiraceae</taxon>
        <taxon>Nitrospira</taxon>
    </lineage>
</organism>
<dbReference type="Proteomes" id="UP000001660">
    <property type="component" value="Chromosome"/>
</dbReference>
<dbReference type="KEGG" id="nde:NIDE2336"/>
<evidence type="ECO:0000313" key="3">
    <source>
        <dbReference type="Proteomes" id="UP000001660"/>
    </source>
</evidence>
<gene>
    <name evidence="2" type="ORF">NIDE2336</name>
</gene>
<dbReference type="AlphaFoldDB" id="D8PFL2"/>
<dbReference type="eggNOG" id="COG4641">
    <property type="taxonomic scope" value="Bacteria"/>
</dbReference>
<dbReference type="Pfam" id="PF13524">
    <property type="entry name" value="Glyco_trans_1_2"/>
    <property type="match status" value="1"/>
</dbReference>
<sequence length="595" mass="65760">MAARDTSLAAAVTTSAGGVLTIEPARSGVPSARRSGRWIHSAYDPIREAESWADTHAPACRAGETVVVAGVGLLYHVAALRKRVAPEIAVAVLISDLDEFHDALVARPLASWAEHILWLSGTPVEIADRLSKTGRPLRCLSYAPATHSDANFRSTFEQALRRGVARQTGGQLTIALVGPIYGGSLPIARYVRRALETIGHKVQWIDHSVHASSYEAMGALKDARNRQLMQGRLAEVLSQWTLASLAESPPDLVLSLAQAPLTLPVLEHLRRKKLLTAMWFVENYRHLTYWQQMAPGYDYWFVFQQGACLDAFRQAGARHVGFLPMAADPELHRPMDLSDEERRIYGADVSFVGAGYANRRRLFPALLRRPWSFKLWGNEWDGADELDSVLQLNGARIDTDTCMKVFNATAINLNVHSTTGAGLDPQADFVNPRTFELAACGAFQLVDSRSQLPDFFTDREMLSFGNFDEVPGLVDRWLGDPAARQAMAAAARARVLGAHTYVHRMRDLLGHIGLSQPDRVGAVLRGDRQQESLLSRCAGDVPLESLLKDFPAGQRVELKDVAARIRSKGSTATLKREELMVLMLDEYRSETRDLL</sequence>
<feature type="domain" description="Spore protein YkvP/CgeB glycosyl transferase-like" evidence="1">
    <location>
        <begin position="359"/>
        <end position="509"/>
    </location>
</feature>
<keyword evidence="3" id="KW-1185">Reference proteome</keyword>
<evidence type="ECO:0000313" key="2">
    <source>
        <dbReference type="EMBL" id="CBK42049.1"/>
    </source>
</evidence>
<dbReference type="STRING" id="330214.NIDE2336"/>
<accession>D8PFL2</accession>
<dbReference type="EMBL" id="FP929003">
    <property type="protein sequence ID" value="CBK42049.1"/>
    <property type="molecule type" value="Genomic_DNA"/>
</dbReference>
<name>D8PFL2_9BACT</name>
<proteinExistence type="predicted"/>